<dbReference type="GO" id="GO:0004364">
    <property type="term" value="F:glutathione transferase activity"/>
    <property type="evidence" value="ECO:0007669"/>
    <property type="project" value="TreeGrafter"/>
</dbReference>
<dbReference type="InterPro" id="IPR001853">
    <property type="entry name" value="DSBA-like_thioredoxin_dom"/>
</dbReference>
<keyword evidence="1 4" id="KW-0413">Isomerase</keyword>
<organism evidence="4 5">
    <name type="scientific">Bowmanella dokdonensis</name>
    <dbReference type="NCBI Taxonomy" id="751969"/>
    <lineage>
        <taxon>Bacteria</taxon>
        <taxon>Pseudomonadati</taxon>
        <taxon>Pseudomonadota</taxon>
        <taxon>Gammaproteobacteria</taxon>
        <taxon>Alteromonadales</taxon>
        <taxon>Alteromonadaceae</taxon>
        <taxon>Bowmanella</taxon>
    </lineage>
</organism>
<evidence type="ECO:0000256" key="2">
    <source>
        <dbReference type="PIRSR" id="PIRSR006386-1"/>
    </source>
</evidence>
<dbReference type="InterPro" id="IPR044087">
    <property type="entry name" value="NahD-like"/>
</dbReference>
<dbReference type="GO" id="GO:0018845">
    <property type="term" value="F:2-hydroxychromene-2-carboxylate isomerase activity"/>
    <property type="evidence" value="ECO:0007669"/>
    <property type="project" value="UniProtKB-UniRule"/>
</dbReference>
<accession>A0A939IRP0</accession>
<dbReference type="InterPro" id="IPR036249">
    <property type="entry name" value="Thioredoxin-like_sf"/>
</dbReference>
<dbReference type="GO" id="GO:1901170">
    <property type="term" value="P:naphthalene catabolic process"/>
    <property type="evidence" value="ECO:0007669"/>
    <property type="project" value="InterPro"/>
</dbReference>
<dbReference type="PANTHER" id="PTHR42943">
    <property type="entry name" value="GLUTATHIONE S-TRANSFERASE KAPPA"/>
    <property type="match status" value="1"/>
</dbReference>
<dbReference type="Pfam" id="PF01323">
    <property type="entry name" value="DSBA"/>
    <property type="match status" value="1"/>
</dbReference>
<dbReference type="PIRSF" id="PIRSF006386">
    <property type="entry name" value="HCCAis_GSTk"/>
    <property type="match status" value="1"/>
</dbReference>
<reference evidence="4" key="1">
    <citation type="submission" date="2021-03" db="EMBL/GenBank/DDBJ databases">
        <title>novel species isolated from a fishpond in China.</title>
        <authorList>
            <person name="Lu H."/>
            <person name="Cai Z."/>
        </authorList>
    </citation>
    <scope>NUCLEOTIDE SEQUENCE</scope>
    <source>
        <strain evidence="4">JCM 30855</strain>
    </source>
</reference>
<feature type="domain" description="DSBA-like thioredoxin" evidence="3">
    <location>
        <begin position="2"/>
        <end position="191"/>
    </location>
</feature>
<comment type="similarity">
    <text evidence="1">Belongs to the GST superfamily. NadH family.</text>
</comment>
<dbReference type="GO" id="GO:0006749">
    <property type="term" value="P:glutathione metabolic process"/>
    <property type="evidence" value="ECO:0007669"/>
    <property type="project" value="TreeGrafter"/>
</dbReference>
<dbReference type="EMBL" id="JAFKCV010000007">
    <property type="protein sequence ID" value="MBN7826289.1"/>
    <property type="molecule type" value="Genomic_DNA"/>
</dbReference>
<proteinExistence type="inferred from homology"/>
<feature type="active site" description="Nucleophile" evidence="2">
    <location>
        <position position="11"/>
    </location>
</feature>
<evidence type="ECO:0000256" key="1">
    <source>
        <dbReference type="PIRNR" id="PIRNR006386"/>
    </source>
</evidence>
<dbReference type="InterPro" id="IPR014440">
    <property type="entry name" value="HCCAis_GSTk"/>
</dbReference>
<keyword evidence="5" id="KW-1185">Reference proteome</keyword>
<dbReference type="Gene3D" id="3.40.30.10">
    <property type="entry name" value="Glutaredoxin"/>
    <property type="match status" value="1"/>
</dbReference>
<dbReference type="InterPro" id="IPR051924">
    <property type="entry name" value="GST_Kappa/NadH"/>
</dbReference>
<dbReference type="RefSeq" id="WP_206574402.1">
    <property type="nucleotide sequence ID" value="NZ_JAFKCV010000007.1"/>
</dbReference>
<dbReference type="Proteomes" id="UP000664654">
    <property type="component" value="Unassembled WGS sequence"/>
</dbReference>
<dbReference type="SUPFAM" id="SSF52833">
    <property type="entry name" value="Thioredoxin-like"/>
    <property type="match status" value="1"/>
</dbReference>
<dbReference type="AlphaFoldDB" id="A0A939IRP0"/>
<protein>
    <recommendedName>
        <fullName evidence="1">2-hydroxychromene-2-carboxylate isomerase</fullName>
        <ecNumber evidence="1">5.99.1.4</ecNumber>
    </recommendedName>
</protein>
<name>A0A939IRP0_9ALTE</name>
<dbReference type="EC" id="5.99.1.4" evidence="1"/>
<evidence type="ECO:0000313" key="4">
    <source>
        <dbReference type="EMBL" id="MBN7826289.1"/>
    </source>
</evidence>
<comment type="caution">
    <text evidence="4">The sequence shown here is derived from an EMBL/GenBank/DDBJ whole genome shotgun (WGS) entry which is preliminary data.</text>
</comment>
<dbReference type="PANTHER" id="PTHR42943:SF2">
    <property type="entry name" value="GLUTATHIONE S-TRANSFERASE KAPPA 1"/>
    <property type="match status" value="1"/>
</dbReference>
<dbReference type="CDD" id="cd03022">
    <property type="entry name" value="DsbA_HCCA_Iso"/>
    <property type="match status" value="1"/>
</dbReference>
<evidence type="ECO:0000313" key="5">
    <source>
        <dbReference type="Proteomes" id="UP000664654"/>
    </source>
</evidence>
<evidence type="ECO:0000259" key="3">
    <source>
        <dbReference type="Pfam" id="PF01323"/>
    </source>
</evidence>
<gene>
    <name evidence="4" type="ORF">J0A66_13720</name>
</gene>
<dbReference type="GO" id="GO:0004602">
    <property type="term" value="F:glutathione peroxidase activity"/>
    <property type="evidence" value="ECO:0007669"/>
    <property type="project" value="TreeGrafter"/>
</dbReference>
<comment type="catalytic activity">
    <reaction evidence="1">
        <text>2-hydroxychromene-2-carboxylate = (3E)-4-(2-hydroxyphenyl)-2-oxobut-3-enoate</text>
        <dbReference type="Rhea" id="RHEA:27401"/>
        <dbReference type="ChEBI" id="CHEBI:59350"/>
        <dbReference type="ChEBI" id="CHEBI:59353"/>
        <dbReference type="EC" id="5.99.1.4"/>
    </reaction>
</comment>
<sequence>MTVDFWFEFASPYSYPAAMRIERLATQRKLAVRWHAFLLGPIFKAQGWQDSPFNQIPAKGRYMWRDMERLCSHYQLPFQRPSRFPCNSRLATRVACWNSGAPWLPEYVRAIYQANFSQDLNIADPEVIAACLGQAGQVAGPILEQADSMESKAKLHQLNQQVVRQGIFGAPFILAGQEPFWGQDRLEQALDYAQACSPPVLKQANGQLNEVR</sequence>